<dbReference type="EMBL" id="LSTV01000002">
    <property type="protein sequence ID" value="OAH50260.1"/>
    <property type="molecule type" value="Genomic_DNA"/>
</dbReference>
<proteinExistence type="predicted"/>
<dbReference type="SUPFAM" id="SSF51735">
    <property type="entry name" value="NAD(P)-binding Rossmann-fold domains"/>
    <property type="match status" value="1"/>
</dbReference>
<gene>
    <name evidence="3" type="ORF">AYL44_07275</name>
</gene>
<dbReference type="Pfam" id="PF03807">
    <property type="entry name" value="F420_oxidored"/>
    <property type="match status" value="1"/>
</dbReference>
<evidence type="ECO:0000313" key="4">
    <source>
        <dbReference type="Proteomes" id="UP000076998"/>
    </source>
</evidence>
<sequence length="211" mass="22740">MTHVGIIGAGHIGSAIARVLVAQGHQVAIANSRGPETLTDLVAELGENAQAMTAADAAAFGEWVVVTVPLKAIDDLPVAELAGKIVVDTNNYYWERDGRIAELEEKKTTTSRMLQDRLPQSTVVKGFNHIPAADITTDGAPAGSPNRRALATASDSQDGVTFITKLYDDFGFDTVNVGGLDESWRVERDQPAYVIRQNADELRENLARAER</sequence>
<dbReference type="OrthoDB" id="1523398at2"/>
<dbReference type="PANTHER" id="PTHR14239">
    <property type="entry name" value="DUDULIN-RELATED"/>
    <property type="match status" value="1"/>
</dbReference>
<name>A0A177KA28_9MICO</name>
<evidence type="ECO:0000259" key="2">
    <source>
        <dbReference type="Pfam" id="PF03807"/>
    </source>
</evidence>
<dbReference type="PANTHER" id="PTHR14239:SF10">
    <property type="entry name" value="REDUCTASE"/>
    <property type="match status" value="1"/>
</dbReference>
<dbReference type="GO" id="GO:0016491">
    <property type="term" value="F:oxidoreductase activity"/>
    <property type="evidence" value="ECO:0007669"/>
    <property type="project" value="UniProtKB-KW"/>
</dbReference>
<accession>A0A177KA28</accession>
<protein>
    <submittedName>
        <fullName evidence="3">NADP oxidoreductase</fullName>
    </submittedName>
</protein>
<dbReference type="Proteomes" id="UP000076998">
    <property type="component" value="Unassembled WGS sequence"/>
</dbReference>
<organism evidence="3 4">
    <name type="scientific">Microbacterium oleivorans</name>
    <dbReference type="NCBI Taxonomy" id="273677"/>
    <lineage>
        <taxon>Bacteria</taxon>
        <taxon>Bacillati</taxon>
        <taxon>Actinomycetota</taxon>
        <taxon>Actinomycetes</taxon>
        <taxon>Micrococcales</taxon>
        <taxon>Microbacteriaceae</taxon>
        <taxon>Microbacterium</taxon>
    </lineage>
</organism>
<dbReference type="AlphaFoldDB" id="A0A177KA28"/>
<evidence type="ECO:0000256" key="1">
    <source>
        <dbReference type="ARBA" id="ARBA00023002"/>
    </source>
</evidence>
<dbReference type="InterPro" id="IPR051267">
    <property type="entry name" value="STEAP_metalloreductase"/>
</dbReference>
<dbReference type="RefSeq" id="WP_064002626.1">
    <property type="nucleotide sequence ID" value="NZ_LSTV01000002.1"/>
</dbReference>
<reference evidence="3 4" key="1">
    <citation type="submission" date="2016-02" db="EMBL/GenBank/DDBJ databases">
        <authorList>
            <person name="Wen L."/>
            <person name="He K."/>
            <person name="Yang H."/>
        </authorList>
    </citation>
    <scope>NUCLEOTIDE SEQUENCE [LARGE SCALE GENOMIC DNA]</scope>
    <source>
        <strain evidence="3 4">CD11_3</strain>
    </source>
</reference>
<evidence type="ECO:0000313" key="3">
    <source>
        <dbReference type="EMBL" id="OAH50260.1"/>
    </source>
</evidence>
<keyword evidence="1" id="KW-0560">Oxidoreductase</keyword>
<feature type="domain" description="Pyrroline-5-carboxylate reductase catalytic N-terminal" evidence="2">
    <location>
        <begin position="4"/>
        <end position="92"/>
    </location>
</feature>
<dbReference type="InterPro" id="IPR036291">
    <property type="entry name" value="NAD(P)-bd_dom_sf"/>
</dbReference>
<dbReference type="Gene3D" id="3.40.50.720">
    <property type="entry name" value="NAD(P)-binding Rossmann-like Domain"/>
    <property type="match status" value="1"/>
</dbReference>
<comment type="caution">
    <text evidence="3">The sequence shown here is derived from an EMBL/GenBank/DDBJ whole genome shotgun (WGS) entry which is preliminary data.</text>
</comment>
<dbReference type="InterPro" id="IPR028939">
    <property type="entry name" value="P5C_Rdtase_cat_N"/>
</dbReference>